<accession>A0ACB0LE62</accession>
<reference evidence="1" key="1">
    <citation type="submission" date="2023-10" db="EMBL/GenBank/DDBJ databases">
        <authorList>
            <person name="Rodriguez Cubillos JULIANA M."/>
            <person name="De Vega J."/>
        </authorList>
    </citation>
    <scope>NUCLEOTIDE SEQUENCE</scope>
</reference>
<sequence>MFWKSVDASDVDSRNTEYYFQLLDKVVDEIGEECVVQVVTDNEAALKAAGHKLMEKRPHLYWSSFCHHNRIHYRRTPASATADIESTVVALQIGHYHLLPPPYGHGINSRISRHYQNFLRTPKQQQIGEAKESSADRMDERATAMRKGRRDLYREKEAR</sequence>
<organism evidence="1 2">
    <name type="scientific">Trifolium pratense</name>
    <name type="common">Red clover</name>
    <dbReference type="NCBI Taxonomy" id="57577"/>
    <lineage>
        <taxon>Eukaryota</taxon>
        <taxon>Viridiplantae</taxon>
        <taxon>Streptophyta</taxon>
        <taxon>Embryophyta</taxon>
        <taxon>Tracheophyta</taxon>
        <taxon>Spermatophyta</taxon>
        <taxon>Magnoliopsida</taxon>
        <taxon>eudicotyledons</taxon>
        <taxon>Gunneridae</taxon>
        <taxon>Pentapetalae</taxon>
        <taxon>rosids</taxon>
        <taxon>fabids</taxon>
        <taxon>Fabales</taxon>
        <taxon>Fabaceae</taxon>
        <taxon>Papilionoideae</taxon>
        <taxon>50 kb inversion clade</taxon>
        <taxon>NPAAA clade</taxon>
        <taxon>Hologalegina</taxon>
        <taxon>IRL clade</taxon>
        <taxon>Trifolieae</taxon>
        <taxon>Trifolium</taxon>
    </lineage>
</organism>
<dbReference type="EMBL" id="CASHSV030000513">
    <property type="protein sequence ID" value="CAJ2667807.1"/>
    <property type="molecule type" value="Genomic_DNA"/>
</dbReference>
<evidence type="ECO:0000313" key="1">
    <source>
        <dbReference type="EMBL" id="CAJ2667807.1"/>
    </source>
</evidence>
<name>A0ACB0LE62_TRIPR</name>
<evidence type="ECO:0000313" key="2">
    <source>
        <dbReference type="Proteomes" id="UP001177021"/>
    </source>
</evidence>
<gene>
    <name evidence="1" type="ORF">MILVUS5_LOCUS32329</name>
</gene>
<dbReference type="Proteomes" id="UP001177021">
    <property type="component" value="Unassembled WGS sequence"/>
</dbReference>
<protein>
    <submittedName>
        <fullName evidence="1">Uncharacterized protein</fullName>
    </submittedName>
</protein>
<proteinExistence type="predicted"/>
<keyword evidence="2" id="KW-1185">Reference proteome</keyword>
<comment type="caution">
    <text evidence="1">The sequence shown here is derived from an EMBL/GenBank/DDBJ whole genome shotgun (WGS) entry which is preliminary data.</text>
</comment>